<dbReference type="PANTHER" id="PTHR12243">
    <property type="entry name" value="MADF DOMAIN TRANSCRIPTION FACTOR"/>
    <property type="match status" value="1"/>
</dbReference>
<dbReference type="Pfam" id="PF10545">
    <property type="entry name" value="MADF_DNA_bdg"/>
    <property type="match status" value="2"/>
</dbReference>
<keyword evidence="3" id="KW-1185">Reference proteome</keyword>
<organism evidence="2 3">
    <name type="scientific">Caenorhabditis japonica</name>
    <dbReference type="NCBI Taxonomy" id="281687"/>
    <lineage>
        <taxon>Eukaryota</taxon>
        <taxon>Metazoa</taxon>
        <taxon>Ecdysozoa</taxon>
        <taxon>Nematoda</taxon>
        <taxon>Chromadorea</taxon>
        <taxon>Rhabditida</taxon>
        <taxon>Rhabditina</taxon>
        <taxon>Rhabditomorpha</taxon>
        <taxon>Rhabditoidea</taxon>
        <taxon>Rhabditidae</taxon>
        <taxon>Peloderinae</taxon>
        <taxon>Caenorhabditis</taxon>
    </lineage>
</organism>
<accession>A0A8R1HRR1</accession>
<reference evidence="3" key="1">
    <citation type="submission" date="2010-08" db="EMBL/GenBank/DDBJ databases">
        <authorList>
            <consortium name="Caenorhabditis japonica Sequencing Consortium"/>
            <person name="Wilson R.K."/>
        </authorList>
    </citation>
    <scope>NUCLEOTIDE SEQUENCE [LARGE SCALE GENOMIC DNA]</scope>
    <source>
        <strain evidence="3">DF5081</strain>
    </source>
</reference>
<dbReference type="EnsemblMetazoa" id="CJA06746.1">
    <property type="protein sequence ID" value="CJA06746.1"/>
    <property type="gene ID" value="WBGene00125950"/>
</dbReference>
<proteinExistence type="predicted"/>
<reference evidence="2" key="2">
    <citation type="submission" date="2022-06" db="UniProtKB">
        <authorList>
            <consortium name="EnsemblMetazoa"/>
        </authorList>
    </citation>
    <scope>IDENTIFICATION</scope>
    <source>
        <strain evidence="2">DF5081</strain>
    </source>
</reference>
<dbReference type="SMART" id="SM00595">
    <property type="entry name" value="MADF"/>
    <property type="match status" value="2"/>
</dbReference>
<dbReference type="AlphaFoldDB" id="A0A8R1HRR1"/>
<dbReference type="PROSITE" id="PS51029">
    <property type="entry name" value="MADF"/>
    <property type="match status" value="2"/>
</dbReference>
<dbReference type="Proteomes" id="UP000005237">
    <property type="component" value="Unassembled WGS sequence"/>
</dbReference>
<dbReference type="PANTHER" id="PTHR12243:SF57">
    <property type="entry name" value="ALCOHOL DEHYDROGENASE TRANSCRIPTION FACTOR MYB_SANT-LIKE PROTEIN"/>
    <property type="match status" value="1"/>
</dbReference>
<protein>
    <recommendedName>
        <fullName evidence="1">MADF domain-containing protein</fullName>
    </recommendedName>
</protein>
<feature type="domain" description="MADF" evidence="1">
    <location>
        <begin position="34"/>
        <end position="120"/>
    </location>
</feature>
<evidence type="ECO:0000313" key="3">
    <source>
        <dbReference type="Proteomes" id="UP000005237"/>
    </source>
</evidence>
<name>A0A8R1HRR1_CAEJA</name>
<dbReference type="InterPro" id="IPR006578">
    <property type="entry name" value="MADF-dom"/>
</dbReference>
<dbReference type="GO" id="GO:0005634">
    <property type="term" value="C:nucleus"/>
    <property type="evidence" value="ECO:0007669"/>
    <property type="project" value="TreeGrafter"/>
</dbReference>
<sequence length="234" mass="27967">MIANQPGAYSNMRTINYNPTRFGEEMIEPTFNLRLIEAVRHSRCLFDSTDRQYRNTEYKNRVWIRLVTLLGFDGDPRMLSARWKQLRDKYGKEKRKQKYLNEKSSWQYFKHLHFLDPHMIDRADVSPSRKEPAGVHVCVSDPAFAKNLILQVKLHPCLYDVRDAKYRHADCRNQAWSMIIDKLRFPGSVASIYKQWKKHRDRYVREKRRLRTMVSVNYGMRFYFLDGDINHGTG</sequence>
<feature type="domain" description="MADF" evidence="1">
    <location>
        <begin position="147"/>
        <end position="230"/>
    </location>
</feature>
<dbReference type="GO" id="GO:0006357">
    <property type="term" value="P:regulation of transcription by RNA polymerase II"/>
    <property type="evidence" value="ECO:0007669"/>
    <property type="project" value="TreeGrafter"/>
</dbReference>
<evidence type="ECO:0000313" key="2">
    <source>
        <dbReference type="EnsemblMetazoa" id="CJA06746.1"/>
    </source>
</evidence>
<dbReference type="InterPro" id="IPR039353">
    <property type="entry name" value="TF_Adf1"/>
</dbReference>
<dbReference type="GO" id="GO:0005667">
    <property type="term" value="C:transcription regulator complex"/>
    <property type="evidence" value="ECO:0007669"/>
    <property type="project" value="TreeGrafter"/>
</dbReference>
<evidence type="ECO:0000259" key="1">
    <source>
        <dbReference type="PROSITE" id="PS51029"/>
    </source>
</evidence>